<dbReference type="InterPro" id="IPR055414">
    <property type="entry name" value="LRR_R13L4/SHOC2-like"/>
</dbReference>
<dbReference type="InterPro" id="IPR003591">
    <property type="entry name" value="Leu-rich_rpt_typical-subtyp"/>
</dbReference>
<evidence type="ECO:0000256" key="1">
    <source>
        <dbReference type="ARBA" id="ARBA00022614"/>
    </source>
</evidence>
<accession>A0A8X8ZDK8</accession>
<dbReference type="Gene3D" id="3.80.10.10">
    <property type="entry name" value="Ribonuclease Inhibitor"/>
    <property type="match status" value="4"/>
</dbReference>
<comment type="caution">
    <text evidence="5">The sequence shown here is derived from an EMBL/GenBank/DDBJ whole genome shotgun (WGS) entry which is preliminary data.</text>
</comment>
<proteinExistence type="predicted"/>
<dbReference type="AlphaFoldDB" id="A0A8X8ZDK8"/>
<keyword evidence="1" id="KW-0433">Leucine-rich repeat</keyword>
<dbReference type="Pfam" id="PF07727">
    <property type="entry name" value="RVT_2"/>
    <property type="match status" value="1"/>
</dbReference>
<keyword evidence="6" id="KW-1185">Reference proteome</keyword>
<gene>
    <name evidence="5" type="ORF">SASPL_138113</name>
</gene>
<reference evidence="5" key="2">
    <citation type="submission" date="2020-08" db="EMBL/GenBank/DDBJ databases">
        <title>Plant Genome Project.</title>
        <authorList>
            <person name="Zhang R.-G."/>
        </authorList>
    </citation>
    <scope>NUCLEOTIDE SEQUENCE</scope>
    <source>
        <strain evidence="5">Huo1</strain>
        <tissue evidence="5">Leaf</tissue>
    </source>
</reference>
<dbReference type="SMART" id="SM00369">
    <property type="entry name" value="LRR_TYP"/>
    <property type="match status" value="3"/>
</dbReference>
<feature type="domain" description="Disease resistance R13L4/SHOC-2-like LRR" evidence="4">
    <location>
        <begin position="229"/>
        <end position="386"/>
    </location>
</feature>
<dbReference type="PANTHER" id="PTHR48057">
    <property type="entry name" value="LEUCINE-RICH REPEAT SERINE/THREONINE-PROTEIN KINASE 1"/>
    <property type="match status" value="1"/>
</dbReference>
<dbReference type="GO" id="GO:0006952">
    <property type="term" value="P:defense response"/>
    <property type="evidence" value="ECO:0007669"/>
    <property type="project" value="UniProtKB-ARBA"/>
</dbReference>
<dbReference type="InterPro" id="IPR032675">
    <property type="entry name" value="LRR_dom_sf"/>
</dbReference>
<feature type="domain" description="Reverse transcriptase Ty1/copia-type" evidence="3">
    <location>
        <begin position="11"/>
        <end position="84"/>
    </location>
</feature>
<protein>
    <recommendedName>
        <fullName evidence="7">LRR receptor-like serine/threonine-protein kinase FLS2</fullName>
    </recommendedName>
</protein>
<dbReference type="Pfam" id="PF00560">
    <property type="entry name" value="LRR_1"/>
    <property type="match status" value="1"/>
</dbReference>
<evidence type="ECO:0000259" key="4">
    <source>
        <dbReference type="Pfam" id="PF23598"/>
    </source>
</evidence>
<dbReference type="SUPFAM" id="SSF52058">
    <property type="entry name" value="L domain-like"/>
    <property type="match status" value="1"/>
</dbReference>
<dbReference type="InterPro" id="IPR001611">
    <property type="entry name" value="Leu-rich_rpt"/>
</dbReference>
<name>A0A8X8ZDK8_SALSN</name>
<dbReference type="Pfam" id="PF23598">
    <property type="entry name" value="LRR_14"/>
    <property type="match status" value="1"/>
</dbReference>
<dbReference type="InterPro" id="IPR013103">
    <property type="entry name" value="RVT_2"/>
</dbReference>
<dbReference type="InterPro" id="IPR052595">
    <property type="entry name" value="LRRC69/RLP"/>
</dbReference>
<organism evidence="5">
    <name type="scientific">Salvia splendens</name>
    <name type="common">Scarlet sage</name>
    <dbReference type="NCBI Taxonomy" id="180675"/>
    <lineage>
        <taxon>Eukaryota</taxon>
        <taxon>Viridiplantae</taxon>
        <taxon>Streptophyta</taxon>
        <taxon>Embryophyta</taxon>
        <taxon>Tracheophyta</taxon>
        <taxon>Spermatophyta</taxon>
        <taxon>Magnoliopsida</taxon>
        <taxon>eudicotyledons</taxon>
        <taxon>Gunneridae</taxon>
        <taxon>Pentapetalae</taxon>
        <taxon>asterids</taxon>
        <taxon>lamiids</taxon>
        <taxon>Lamiales</taxon>
        <taxon>Lamiaceae</taxon>
        <taxon>Nepetoideae</taxon>
        <taxon>Mentheae</taxon>
        <taxon>Salviinae</taxon>
        <taxon>Salvia</taxon>
        <taxon>Salvia subgen. Calosphace</taxon>
        <taxon>core Calosphace</taxon>
    </lineage>
</organism>
<evidence type="ECO:0000313" key="5">
    <source>
        <dbReference type="EMBL" id="KAG6401262.1"/>
    </source>
</evidence>
<evidence type="ECO:0000259" key="3">
    <source>
        <dbReference type="Pfam" id="PF07727"/>
    </source>
</evidence>
<evidence type="ECO:0008006" key="7">
    <source>
        <dbReference type="Google" id="ProtNLM"/>
    </source>
</evidence>
<evidence type="ECO:0000313" key="6">
    <source>
        <dbReference type="Proteomes" id="UP000298416"/>
    </source>
</evidence>
<reference evidence="5" key="1">
    <citation type="submission" date="2018-01" db="EMBL/GenBank/DDBJ databases">
        <authorList>
            <person name="Mao J.F."/>
        </authorList>
    </citation>
    <scope>NUCLEOTIDE SEQUENCE</scope>
    <source>
        <strain evidence="5">Huo1</strain>
        <tissue evidence="5">Leaf</tissue>
    </source>
</reference>
<dbReference type="FunFam" id="3.80.10.10:FF:000383">
    <property type="entry name" value="Leucine-rich repeat receptor protein kinase EMS1"/>
    <property type="match status" value="1"/>
</dbReference>
<dbReference type="Proteomes" id="UP000298416">
    <property type="component" value="Unassembled WGS sequence"/>
</dbReference>
<sequence>MLNEFNALLKNKTWILTALPPGKNLIGCTWIFKLKFHLSGVVARHKAMLVAQGFSQQPGFDFNETFSPVVKPTTIRIILSIAVSLGFSQSRADVSMFFRHQGDEVIYLLIYVDDMIITGHVEDECMSVRAVACNAELMNEPCKDQGVCHARGNVWSNSLSGPLPRNLYTLTRLQEISLPNNQLSGPMSKAIVNLSNLIILELHANQLSALDLGNNTFRGSIPDTLCLCKSITAIRLSFNQLSALNTLKHYQNLAVLFLSKCFHDERIPNNDSDNSHIFKNLEILTLGGCKLKGQIPNSISKLKKLNVLNLSFNKISAQFQRGIPTEIGQLKLLQVLELSKNNLRGSIPEQLSNMANLEKLDMSGNDLTGEIPKSLTKLHFLSALSVADDDPEGGGTV</sequence>
<dbReference type="GO" id="GO:0051707">
    <property type="term" value="P:response to other organism"/>
    <property type="evidence" value="ECO:0007669"/>
    <property type="project" value="UniProtKB-ARBA"/>
</dbReference>
<dbReference type="PANTHER" id="PTHR48057:SF7">
    <property type="entry name" value="LEUCINE-RICH REPEAT SERINE_THREONINE-PROTEIN KINASE 1"/>
    <property type="match status" value="1"/>
</dbReference>
<evidence type="ECO:0000256" key="2">
    <source>
        <dbReference type="ARBA" id="ARBA00022737"/>
    </source>
</evidence>
<dbReference type="EMBL" id="PNBA02000014">
    <property type="protein sequence ID" value="KAG6401262.1"/>
    <property type="molecule type" value="Genomic_DNA"/>
</dbReference>
<keyword evidence="2" id="KW-0677">Repeat</keyword>